<evidence type="ECO:0008006" key="3">
    <source>
        <dbReference type="Google" id="ProtNLM"/>
    </source>
</evidence>
<dbReference type="Proteomes" id="UP000664203">
    <property type="component" value="Unassembled WGS sequence"/>
</dbReference>
<accession>A0A8H3FW23</accession>
<evidence type="ECO:0000313" key="1">
    <source>
        <dbReference type="EMBL" id="CAF9932127.1"/>
    </source>
</evidence>
<dbReference type="EMBL" id="CAJPDR010000321">
    <property type="protein sequence ID" value="CAF9932127.1"/>
    <property type="molecule type" value="Genomic_DNA"/>
</dbReference>
<gene>
    <name evidence="1" type="ORF">ALECFALPRED_005219</name>
</gene>
<dbReference type="AlphaFoldDB" id="A0A8H3FW23"/>
<sequence>NEEREQLAELAYFGWRSNRTGFRFRTLDWNLPLLDRWELVSPRCIILAKTGPSTVGLGTLDLPLKILSCIVSSLDISAIDQFKAMNRRSLEVVNTHPQFKIINQQAHDTLRGLRAIKTKHMIIVQTLFEKLSTSQCSEYGDYGGYIYLVTFERVCCRCFAKKDRYLPLREIDALKQFGLTLEILRTLPRFQGYPGHYGKGFFTREKEPYISLIDSASAYGAGIVCHESFEAMQEYVANINFNI</sequence>
<dbReference type="OrthoDB" id="5407452at2759"/>
<reference evidence="1" key="1">
    <citation type="submission" date="2021-03" db="EMBL/GenBank/DDBJ databases">
        <authorList>
            <person name="Tagirdzhanova G."/>
        </authorList>
    </citation>
    <scope>NUCLEOTIDE SEQUENCE</scope>
</reference>
<comment type="caution">
    <text evidence="1">The sequence shown here is derived from an EMBL/GenBank/DDBJ whole genome shotgun (WGS) entry which is preliminary data.</text>
</comment>
<keyword evidence="2" id="KW-1185">Reference proteome</keyword>
<protein>
    <recommendedName>
        <fullName evidence="3">F-box domain-containing protein</fullName>
    </recommendedName>
</protein>
<evidence type="ECO:0000313" key="2">
    <source>
        <dbReference type="Proteomes" id="UP000664203"/>
    </source>
</evidence>
<feature type="non-terminal residue" evidence="1">
    <location>
        <position position="1"/>
    </location>
</feature>
<proteinExistence type="predicted"/>
<organism evidence="1 2">
    <name type="scientific">Alectoria fallacina</name>
    <dbReference type="NCBI Taxonomy" id="1903189"/>
    <lineage>
        <taxon>Eukaryota</taxon>
        <taxon>Fungi</taxon>
        <taxon>Dikarya</taxon>
        <taxon>Ascomycota</taxon>
        <taxon>Pezizomycotina</taxon>
        <taxon>Lecanoromycetes</taxon>
        <taxon>OSLEUM clade</taxon>
        <taxon>Lecanoromycetidae</taxon>
        <taxon>Lecanorales</taxon>
        <taxon>Lecanorineae</taxon>
        <taxon>Parmeliaceae</taxon>
        <taxon>Alectoria</taxon>
    </lineage>
</organism>
<name>A0A8H3FW23_9LECA</name>